<evidence type="ECO:0000313" key="2">
    <source>
        <dbReference type="EMBL" id="SNR14047.1"/>
    </source>
</evidence>
<reference evidence="2 3" key="1">
    <citation type="submission" date="2017-07" db="EMBL/GenBank/DDBJ databases">
        <authorList>
            <person name="Sun Z.S."/>
            <person name="Albrecht U."/>
            <person name="Echele G."/>
            <person name="Lee C.C."/>
        </authorList>
    </citation>
    <scope>NUCLEOTIDE SEQUENCE [LARGE SCALE GENOMIC DNA]</scope>
    <source>
        <strain evidence="3">type strain: KCTC 22618</strain>
    </source>
</reference>
<evidence type="ECO:0000256" key="1">
    <source>
        <dbReference type="SAM" id="SignalP"/>
    </source>
</evidence>
<dbReference type="EMBL" id="LT899436">
    <property type="protein sequence ID" value="SNR14047.1"/>
    <property type="molecule type" value="Genomic_DNA"/>
</dbReference>
<feature type="signal peptide" evidence="1">
    <location>
        <begin position="1"/>
        <end position="17"/>
    </location>
</feature>
<evidence type="ECO:0008006" key="4">
    <source>
        <dbReference type="Google" id="ProtNLM"/>
    </source>
</evidence>
<dbReference type="KEGG" id="tje:TJEJU_0244"/>
<evidence type="ECO:0000313" key="3">
    <source>
        <dbReference type="Proteomes" id="UP000215214"/>
    </source>
</evidence>
<proteinExistence type="predicted"/>
<name>A0A238U4I2_9FLAO</name>
<organism evidence="2 3">
    <name type="scientific">Tenacibaculum jejuense</name>
    <dbReference type="NCBI Taxonomy" id="584609"/>
    <lineage>
        <taxon>Bacteria</taxon>
        <taxon>Pseudomonadati</taxon>
        <taxon>Bacteroidota</taxon>
        <taxon>Flavobacteriia</taxon>
        <taxon>Flavobacteriales</taxon>
        <taxon>Flavobacteriaceae</taxon>
        <taxon>Tenacibaculum</taxon>
    </lineage>
</organism>
<dbReference type="Proteomes" id="UP000215214">
    <property type="component" value="Chromosome TJEJU"/>
</dbReference>
<gene>
    <name evidence="2" type="ORF">TJEJU_0244</name>
</gene>
<keyword evidence="3" id="KW-1185">Reference proteome</keyword>
<accession>A0A238U4I2</accession>
<keyword evidence="1" id="KW-0732">Signal</keyword>
<protein>
    <recommendedName>
        <fullName evidence="4">Adhesin domain-containing protein</fullName>
    </recommendedName>
</protein>
<sequence>MKRLLFSLYFLSNFVFAQTEILYSKSFQMKNIDSLKLSLKNVPLDIKPSEDNQIHFDFKLEFENFSDKERISFLESIKFNEEIIDEVINFDVKSEIELNRTHAFYERVTDDELSKLVNGVIKNYMVFSLKRKSKKEILKKYRKGKGEDYEKFIRLKEKVIVNNDKKLIKTFFTIRIPKQLNTTIDLKAKQCNLDFNELEFKNLNVFVDGGYLKIRKINKSKLTCWNGSVFLGEVDSSIITARSTTNILIGGIANSNIIGEHTKVEIGEVGEYNDIKDFGSRFYLYDFTDSFKKMNFKGEYSKIYFYEPDNDYKLRAYGNTSVFKYGEIEAKVEPNKEQKKTHMFGVKRKYKKPYAGELYFDIENTEFNLKEFEKKSK</sequence>
<dbReference type="AlphaFoldDB" id="A0A238U4I2"/>
<feature type="chain" id="PRO_5013122297" description="Adhesin domain-containing protein" evidence="1">
    <location>
        <begin position="18"/>
        <end position="377"/>
    </location>
</feature>